<keyword evidence="1 3" id="KW-0853">WD repeat</keyword>
<feature type="domain" description="Nephrocystin 3-like N-terminal" evidence="5">
    <location>
        <begin position="323"/>
        <end position="484"/>
    </location>
</feature>
<keyword evidence="7" id="KW-1185">Reference proteome</keyword>
<dbReference type="InterPro" id="IPR036322">
    <property type="entry name" value="WD40_repeat_dom_sf"/>
</dbReference>
<dbReference type="EMBL" id="KV878361">
    <property type="protein sequence ID" value="OJJ42341.1"/>
    <property type="molecule type" value="Genomic_DNA"/>
</dbReference>
<dbReference type="Gene3D" id="2.130.10.10">
    <property type="entry name" value="YVTN repeat-like/Quinoprotein amine dehydrogenase"/>
    <property type="match status" value="3"/>
</dbReference>
<dbReference type="PANTHER" id="PTHR44129">
    <property type="entry name" value="WD REPEAT-CONTAINING PROTEIN POP1"/>
    <property type="match status" value="1"/>
</dbReference>
<dbReference type="InterPro" id="IPR027417">
    <property type="entry name" value="P-loop_NTPase"/>
</dbReference>
<dbReference type="CDD" id="cd00200">
    <property type="entry name" value="WD40"/>
    <property type="match status" value="1"/>
</dbReference>
<dbReference type="Gene3D" id="3.40.50.300">
    <property type="entry name" value="P-loop containing nucleotide triphosphate hydrolases"/>
    <property type="match status" value="1"/>
</dbReference>
<dbReference type="InterPro" id="IPR001680">
    <property type="entry name" value="WD40_rpt"/>
</dbReference>
<dbReference type="Pfam" id="PF00400">
    <property type="entry name" value="WD40"/>
    <property type="match status" value="6"/>
</dbReference>
<dbReference type="SUPFAM" id="SSF69322">
    <property type="entry name" value="Tricorn protease domain 2"/>
    <property type="match status" value="1"/>
</dbReference>
<dbReference type="PROSITE" id="PS50294">
    <property type="entry name" value="WD_REPEATS_REGION"/>
    <property type="match status" value="4"/>
</dbReference>
<feature type="repeat" description="WD" evidence="3">
    <location>
        <begin position="884"/>
        <end position="925"/>
    </location>
</feature>
<feature type="repeat" description="WD" evidence="3">
    <location>
        <begin position="968"/>
        <end position="1005"/>
    </location>
</feature>
<feature type="repeat" description="WD" evidence="3">
    <location>
        <begin position="926"/>
        <end position="967"/>
    </location>
</feature>
<name>A0A1L9S5A8_9EURO</name>
<dbReference type="InterPro" id="IPR015943">
    <property type="entry name" value="WD40/YVTN_repeat-like_dom_sf"/>
</dbReference>
<feature type="repeat" description="WD" evidence="3">
    <location>
        <begin position="1099"/>
        <end position="1140"/>
    </location>
</feature>
<dbReference type="VEuPathDB" id="FungiDB:ASPZODRAFT_105400"/>
<dbReference type="InterPro" id="IPR019775">
    <property type="entry name" value="WD40_repeat_CS"/>
</dbReference>
<dbReference type="OrthoDB" id="1577640at2759"/>
<sequence length="1496" mass="168231">MAHGRLKNLFHRSDKRQSKQNPSTQNQLLPPSSSSAQNTPTQPAKPDLWQRAFDGLDSRQQELLKSIPIPKSQGTANPSVEDRLKALNGVVDDVQKQYEIDREKSRIRESAQKVIKAILTFSDVVEGVAAFDPTGHATGVWAIVSLGLTITQNYHCQKMAWLNSSATLADVLAEYSLVEGEYHRDPKTDKHVETALVRVYSAVLTFAAEVWSRQKHGKVTLIWQSVTDGPLSEMQKSIEKEQAHFDRWLRICHRREQRQREEQILKQADEMLTGIDRVMVSINELGGNILFSQLKIAEEASYNADTGEEYQECLKDTRTELLKDIKSWVADPNKEAVFWLQGMAGTGKSTVSRTVARWLDNEGLLGGSFFFKKGGTDREDARRLFTTITKQMMDRLPQLREPVKKVIEETSSIGSVNPREQFNKLLFQPLQSLKLGLNSPLLLVVVVDALDECQVAAHVEAFLSTLPELKNLSDIRLRFFITSRPEPPVIRGFRPVENNEVILHQIAKPIIEHDIAIFLRQRLDAIRQQHLILDDNWPGEGNFQALVEMAVPLFIYAATIYRFINADGELPDERLQTVLSSRSKHGTKNIDSEYARLADIYAPILKHTISQKKTNELKSWMDDFRRIVGTIILLYSPLSSSSLAELIDLKKEKVWIRLSSLQSVLSVPKQNEETVPVRLLHLSFREFLVDREASDAFWIDEQMHHTRLAERCLQCMNRELKRDICRLSRPGVKLNEIEHTTIEGHISPELRYACRYWIRHLENSGPSDINWELIDTFLKAHFLHWLEAMSLLGWCSETTGNILSIESLAKDHGNSELSAFLYDARRFILRHRGILEDAPLQLYYSVLLFTPKSSIVRTVFRKQIPTFVHFDPADDDWGPVLQTLEGYSRRVSSIALSPDEKILASASVDGTIFFRDFHTGRLLNVMDDHQEWIRSIEFSHDGQFLASGSEDHTVKVWETKTGQLLKTLNGHSQAVQCVAFAPKQDSLLLASGSEDGTIRVWDLSTPQDEPIIVLQGQDEGVRVHSVCFMKGDRQLASATDTGIAVWDLQSHRKREFFTGDWAFVHSLAYSPNGHLLASISLNDSPIRIWNPDTGTLLATLEHSELPNSISFSPDGSQLASGSSNCKILIWDMESRTVARVLHGHASGICDLTFSKDAGLLVSGSYDRTVKVWDLNHKSSGSKRRDGMSILTCSSNNEILATHSGSSDTITLWNAKSGALLKETTGHHTDVQMVVFSPDEKQLISCGNDIVQILDIDSGTVPATLKAKDVRVVSVSSNGRWLAAGAQSCTMLWSMDSSGLSSNTAAPQILNCAGYWTRCLAFSHDGNLLASATKESITIWKLSLGSATRLHDLAGFSSSPRDLTFKPNGDQLVVLTDEMICLWDTHTGTQTHHIKVDESLRYLDYAEDGTSLETEKGILHIQSAPMDLAQPAPEATFQTSNRIILEEPWIYFNDEAILQLPQEFFLFRPMFILHKGTFIIANHNGNFLSLPSTNINI</sequence>
<evidence type="ECO:0000256" key="2">
    <source>
        <dbReference type="ARBA" id="ARBA00022737"/>
    </source>
</evidence>
<keyword evidence="2" id="KW-0677">Repeat</keyword>
<evidence type="ECO:0000259" key="5">
    <source>
        <dbReference type="Pfam" id="PF24883"/>
    </source>
</evidence>
<feature type="compositionally biased region" description="Basic residues" evidence="4">
    <location>
        <begin position="1"/>
        <end position="10"/>
    </location>
</feature>
<accession>A0A1L9S5A8</accession>
<reference evidence="7" key="1">
    <citation type="journal article" date="2017" name="Genome Biol.">
        <title>Comparative genomics reveals high biological diversity and specific adaptations in the industrially and medically important fungal genus Aspergillus.</title>
        <authorList>
            <person name="de Vries R.P."/>
            <person name="Riley R."/>
            <person name="Wiebenga A."/>
            <person name="Aguilar-Osorio G."/>
            <person name="Amillis S."/>
            <person name="Uchima C.A."/>
            <person name="Anderluh G."/>
            <person name="Asadollahi M."/>
            <person name="Askin M."/>
            <person name="Barry K."/>
            <person name="Battaglia E."/>
            <person name="Bayram O."/>
            <person name="Benocci T."/>
            <person name="Braus-Stromeyer S.A."/>
            <person name="Caldana C."/>
            <person name="Canovas D."/>
            <person name="Cerqueira G.C."/>
            <person name="Chen F."/>
            <person name="Chen W."/>
            <person name="Choi C."/>
            <person name="Clum A."/>
            <person name="Dos Santos R.A."/>
            <person name="Damasio A.R."/>
            <person name="Diallinas G."/>
            <person name="Emri T."/>
            <person name="Fekete E."/>
            <person name="Flipphi M."/>
            <person name="Freyberg S."/>
            <person name="Gallo A."/>
            <person name="Gournas C."/>
            <person name="Habgood R."/>
            <person name="Hainaut M."/>
            <person name="Harispe M.L."/>
            <person name="Henrissat B."/>
            <person name="Hilden K.S."/>
            <person name="Hope R."/>
            <person name="Hossain A."/>
            <person name="Karabika E."/>
            <person name="Karaffa L."/>
            <person name="Karanyi Z."/>
            <person name="Krasevec N."/>
            <person name="Kuo A."/>
            <person name="Kusch H."/>
            <person name="LaButti K."/>
            <person name="Lagendijk E.L."/>
            <person name="Lapidus A."/>
            <person name="Levasseur A."/>
            <person name="Lindquist E."/>
            <person name="Lipzen A."/>
            <person name="Logrieco A.F."/>
            <person name="MacCabe A."/>
            <person name="Maekelae M.R."/>
            <person name="Malavazi I."/>
            <person name="Melin P."/>
            <person name="Meyer V."/>
            <person name="Mielnichuk N."/>
            <person name="Miskei M."/>
            <person name="Molnar A.P."/>
            <person name="Mule G."/>
            <person name="Ngan C.Y."/>
            <person name="Orejas M."/>
            <person name="Orosz E."/>
            <person name="Ouedraogo J.P."/>
            <person name="Overkamp K.M."/>
            <person name="Park H.-S."/>
            <person name="Perrone G."/>
            <person name="Piumi F."/>
            <person name="Punt P.J."/>
            <person name="Ram A.F."/>
            <person name="Ramon A."/>
            <person name="Rauscher S."/>
            <person name="Record E."/>
            <person name="Riano-Pachon D.M."/>
            <person name="Robert V."/>
            <person name="Roehrig J."/>
            <person name="Ruller R."/>
            <person name="Salamov A."/>
            <person name="Salih N.S."/>
            <person name="Samson R.A."/>
            <person name="Sandor E."/>
            <person name="Sanguinetti M."/>
            <person name="Schuetze T."/>
            <person name="Sepcic K."/>
            <person name="Shelest E."/>
            <person name="Sherlock G."/>
            <person name="Sophianopoulou V."/>
            <person name="Squina F.M."/>
            <person name="Sun H."/>
            <person name="Susca A."/>
            <person name="Todd R.B."/>
            <person name="Tsang A."/>
            <person name="Unkles S.E."/>
            <person name="van de Wiele N."/>
            <person name="van Rossen-Uffink D."/>
            <person name="Oliveira J.V."/>
            <person name="Vesth T.C."/>
            <person name="Visser J."/>
            <person name="Yu J.-H."/>
            <person name="Zhou M."/>
            <person name="Andersen M.R."/>
            <person name="Archer D.B."/>
            <person name="Baker S.E."/>
            <person name="Benoit I."/>
            <person name="Brakhage A.A."/>
            <person name="Braus G.H."/>
            <person name="Fischer R."/>
            <person name="Frisvad J.C."/>
            <person name="Goldman G.H."/>
            <person name="Houbraken J."/>
            <person name="Oakley B."/>
            <person name="Pocsi I."/>
            <person name="Scazzocchio C."/>
            <person name="Seiboth B."/>
            <person name="vanKuyk P.A."/>
            <person name="Wortman J."/>
            <person name="Dyer P.S."/>
            <person name="Grigoriev I.V."/>
        </authorList>
    </citation>
    <scope>NUCLEOTIDE SEQUENCE [LARGE SCALE GENOMIC DNA]</scope>
    <source>
        <strain evidence="7">CBS 506.65</strain>
    </source>
</reference>
<organism evidence="6 7">
    <name type="scientific">Penicilliopsis zonata CBS 506.65</name>
    <dbReference type="NCBI Taxonomy" id="1073090"/>
    <lineage>
        <taxon>Eukaryota</taxon>
        <taxon>Fungi</taxon>
        <taxon>Dikarya</taxon>
        <taxon>Ascomycota</taxon>
        <taxon>Pezizomycotina</taxon>
        <taxon>Eurotiomycetes</taxon>
        <taxon>Eurotiomycetidae</taxon>
        <taxon>Eurotiales</taxon>
        <taxon>Aspergillaceae</taxon>
        <taxon>Penicilliopsis</taxon>
    </lineage>
</organism>
<evidence type="ECO:0000256" key="3">
    <source>
        <dbReference type="PROSITE-ProRule" id="PRU00221"/>
    </source>
</evidence>
<dbReference type="Proteomes" id="UP000184188">
    <property type="component" value="Unassembled WGS sequence"/>
</dbReference>
<feature type="region of interest" description="Disordered" evidence="4">
    <location>
        <begin position="1"/>
        <end position="47"/>
    </location>
</feature>
<dbReference type="InterPro" id="IPR056884">
    <property type="entry name" value="NPHP3-like_N"/>
</dbReference>
<proteinExistence type="predicted"/>
<dbReference type="SUPFAM" id="SSF50978">
    <property type="entry name" value="WD40 repeat-like"/>
    <property type="match status" value="1"/>
</dbReference>
<dbReference type="SMART" id="SM00320">
    <property type="entry name" value="WD40"/>
    <property type="match status" value="11"/>
</dbReference>
<dbReference type="PROSITE" id="PS50082">
    <property type="entry name" value="WD_REPEATS_2"/>
    <property type="match status" value="5"/>
</dbReference>
<dbReference type="InterPro" id="IPR020472">
    <property type="entry name" value="WD40_PAC1"/>
</dbReference>
<dbReference type="Pfam" id="PF24883">
    <property type="entry name" value="NPHP3_N"/>
    <property type="match status" value="1"/>
</dbReference>
<feature type="compositionally biased region" description="Polar residues" evidence="4">
    <location>
        <begin position="19"/>
        <end position="42"/>
    </location>
</feature>
<dbReference type="STRING" id="1073090.A0A1L9S5A8"/>
<dbReference type="RefSeq" id="XP_022576851.1">
    <property type="nucleotide sequence ID" value="XM_022720897.1"/>
</dbReference>
<protein>
    <recommendedName>
        <fullName evidence="5">Nephrocystin 3-like N-terminal domain-containing protein</fullName>
    </recommendedName>
</protein>
<dbReference type="PRINTS" id="PR00320">
    <property type="entry name" value="GPROTEINBRPT"/>
</dbReference>
<evidence type="ECO:0000313" key="7">
    <source>
        <dbReference type="Proteomes" id="UP000184188"/>
    </source>
</evidence>
<evidence type="ECO:0000256" key="4">
    <source>
        <dbReference type="SAM" id="MobiDB-lite"/>
    </source>
</evidence>
<gene>
    <name evidence="6" type="ORF">ASPZODRAFT_105400</name>
</gene>
<feature type="repeat" description="WD" evidence="3">
    <location>
        <begin position="1141"/>
        <end position="1175"/>
    </location>
</feature>
<dbReference type="SUPFAM" id="SSF52540">
    <property type="entry name" value="P-loop containing nucleoside triphosphate hydrolases"/>
    <property type="match status" value="1"/>
</dbReference>
<dbReference type="InterPro" id="IPR050349">
    <property type="entry name" value="WD_LIS1/nudF_dynein_reg"/>
</dbReference>
<dbReference type="PROSITE" id="PS00678">
    <property type="entry name" value="WD_REPEATS_1"/>
    <property type="match status" value="4"/>
</dbReference>
<evidence type="ECO:0000256" key="1">
    <source>
        <dbReference type="ARBA" id="ARBA00022574"/>
    </source>
</evidence>
<dbReference type="GeneID" id="34607362"/>
<evidence type="ECO:0000313" key="6">
    <source>
        <dbReference type="EMBL" id="OJJ42341.1"/>
    </source>
</evidence>